<dbReference type="PANTHER" id="PTHR33362:SF3">
    <property type="entry name" value="SIALIC ACID TRAP TRANSPORTER PERMEASE PROTEIN SIAT"/>
    <property type="match status" value="1"/>
</dbReference>
<feature type="domain" description="TRAP C4-dicarboxylate transport system permease DctM subunit" evidence="8">
    <location>
        <begin position="7"/>
        <end position="155"/>
    </location>
</feature>
<proteinExistence type="predicted"/>
<evidence type="ECO:0000256" key="6">
    <source>
        <dbReference type="ARBA" id="ARBA00023136"/>
    </source>
</evidence>
<keyword evidence="3" id="KW-0997">Cell inner membrane</keyword>
<feature type="transmembrane region" description="Helical" evidence="7">
    <location>
        <begin position="6"/>
        <end position="32"/>
    </location>
</feature>
<dbReference type="AlphaFoldDB" id="A0A537KXR9"/>
<feature type="transmembrane region" description="Helical" evidence="7">
    <location>
        <begin position="53"/>
        <end position="78"/>
    </location>
</feature>
<dbReference type="Pfam" id="PF06808">
    <property type="entry name" value="DctM"/>
    <property type="match status" value="1"/>
</dbReference>
<name>A0A537KXR9_9BACT</name>
<protein>
    <submittedName>
        <fullName evidence="9">TRAP transporter large permease subunit</fullName>
    </submittedName>
</protein>
<evidence type="ECO:0000256" key="3">
    <source>
        <dbReference type="ARBA" id="ARBA00022519"/>
    </source>
</evidence>
<comment type="subcellular location">
    <subcellularLocation>
        <location evidence="1">Cell inner membrane</location>
        <topology evidence="1">Multi-pass membrane protein</topology>
    </subcellularLocation>
</comment>
<dbReference type="InterPro" id="IPR004681">
    <property type="entry name" value="TRAP_DctM"/>
</dbReference>
<evidence type="ECO:0000313" key="10">
    <source>
        <dbReference type="Proteomes" id="UP000318661"/>
    </source>
</evidence>
<dbReference type="Proteomes" id="UP000318661">
    <property type="component" value="Unassembled WGS sequence"/>
</dbReference>
<gene>
    <name evidence="9" type="ORF">E6G99_12945</name>
</gene>
<organism evidence="9 10">
    <name type="scientific">Candidatus Segetimicrobium genomatis</name>
    <dbReference type="NCBI Taxonomy" id="2569760"/>
    <lineage>
        <taxon>Bacteria</taxon>
        <taxon>Bacillati</taxon>
        <taxon>Candidatus Sysuimicrobiota</taxon>
        <taxon>Candidatus Sysuimicrobiia</taxon>
        <taxon>Candidatus Sysuimicrobiales</taxon>
        <taxon>Candidatus Segetimicrobiaceae</taxon>
        <taxon>Candidatus Segetimicrobium</taxon>
    </lineage>
</organism>
<comment type="caution">
    <text evidence="9">The sequence shown here is derived from an EMBL/GenBank/DDBJ whole genome shotgun (WGS) entry which is preliminary data.</text>
</comment>
<dbReference type="InterPro" id="IPR010656">
    <property type="entry name" value="DctM"/>
</dbReference>
<evidence type="ECO:0000259" key="8">
    <source>
        <dbReference type="Pfam" id="PF06808"/>
    </source>
</evidence>
<evidence type="ECO:0000313" key="9">
    <source>
        <dbReference type="EMBL" id="TMJ00540.1"/>
    </source>
</evidence>
<dbReference type="GO" id="GO:0005886">
    <property type="term" value="C:plasma membrane"/>
    <property type="evidence" value="ECO:0007669"/>
    <property type="project" value="UniProtKB-SubCell"/>
</dbReference>
<feature type="non-terminal residue" evidence="9">
    <location>
        <position position="155"/>
    </location>
</feature>
<feature type="transmembrane region" description="Helical" evidence="7">
    <location>
        <begin position="98"/>
        <end position="121"/>
    </location>
</feature>
<dbReference type="PANTHER" id="PTHR33362">
    <property type="entry name" value="SIALIC ACID TRAP TRANSPORTER PERMEASE PROTEIN SIAT-RELATED"/>
    <property type="match status" value="1"/>
</dbReference>
<evidence type="ECO:0000256" key="2">
    <source>
        <dbReference type="ARBA" id="ARBA00022475"/>
    </source>
</evidence>
<keyword evidence="4 7" id="KW-0812">Transmembrane</keyword>
<reference evidence="9 10" key="1">
    <citation type="journal article" date="2019" name="Nat. Microbiol.">
        <title>Mediterranean grassland soil C-N compound turnover is dependent on rainfall and depth, and is mediated by genomically divergent microorganisms.</title>
        <authorList>
            <person name="Diamond S."/>
            <person name="Andeer P.F."/>
            <person name="Li Z."/>
            <person name="Crits-Christoph A."/>
            <person name="Burstein D."/>
            <person name="Anantharaman K."/>
            <person name="Lane K.R."/>
            <person name="Thomas B.C."/>
            <person name="Pan C."/>
            <person name="Northen T.R."/>
            <person name="Banfield J.F."/>
        </authorList>
    </citation>
    <scope>NUCLEOTIDE SEQUENCE [LARGE SCALE GENOMIC DNA]</scope>
    <source>
        <strain evidence="9">NP_2</strain>
    </source>
</reference>
<accession>A0A537KXR9</accession>
<keyword evidence="2" id="KW-1003">Cell membrane</keyword>
<feature type="transmembrane region" description="Helical" evidence="7">
    <location>
        <begin position="133"/>
        <end position="153"/>
    </location>
</feature>
<evidence type="ECO:0000256" key="5">
    <source>
        <dbReference type="ARBA" id="ARBA00022989"/>
    </source>
</evidence>
<sequence>MSGVVIGLIVALSALRVPIGFALIAAVLVALLAGGGTTPAVIPLHLFSGAAKFPLLAIPLFILAGGIMSSAGISLRIINMASTLVGHIRGGLGMVNVASSMFFAEISGSAVADVAAIGSIIMPAMVAKGYPAAFTAGLTSVAASLAIIIPPSIPM</sequence>
<evidence type="ECO:0000256" key="4">
    <source>
        <dbReference type="ARBA" id="ARBA00022692"/>
    </source>
</evidence>
<evidence type="ECO:0000256" key="7">
    <source>
        <dbReference type="SAM" id="Phobius"/>
    </source>
</evidence>
<evidence type="ECO:0000256" key="1">
    <source>
        <dbReference type="ARBA" id="ARBA00004429"/>
    </source>
</evidence>
<dbReference type="GO" id="GO:0022857">
    <property type="term" value="F:transmembrane transporter activity"/>
    <property type="evidence" value="ECO:0007669"/>
    <property type="project" value="TreeGrafter"/>
</dbReference>
<dbReference type="EMBL" id="VBAJ01000342">
    <property type="protein sequence ID" value="TMJ00540.1"/>
    <property type="molecule type" value="Genomic_DNA"/>
</dbReference>
<keyword evidence="5 7" id="KW-1133">Transmembrane helix</keyword>
<keyword evidence="6 7" id="KW-0472">Membrane</keyword>